<dbReference type="GO" id="GO:0015288">
    <property type="term" value="F:porin activity"/>
    <property type="evidence" value="ECO:0007669"/>
    <property type="project" value="TreeGrafter"/>
</dbReference>
<keyword evidence="9" id="KW-1185">Reference proteome</keyword>
<dbReference type="PANTHER" id="PTHR30026:SF23">
    <property type="entry name" value="TO APRF-PUTATIVE OUTER MEMBRANE EFFLUX PROTEIN OR SECRETED ALKALINE PHOSPHATASE-RELATED"/>
    <property type="match status" value="1"/>
</dbReference>
<keyword evidence="4" id="KW-1134">Transmembrane beta strand</keyword>
<dbReference type="KEGG" id="obg:Verru16b_00778"/>
<dbReference type="STRING" id="1838286.Verru16b_00778"/>
<dbReference type="Pfam" id="PF02321">
    <property type="entry name" value="OEP"/>
    <property type="match status" value="2"/>
</dbReference>
<evidence type="ECO:0000313" key="8">
    <source>
        <dbReference type="EMBL" id="AOS43723.1"/>
    </source>
</evidence>
<dbReference type="AlphaFoldDB" id="A0A1D8AS44"/>
<keyword evidence="7" id="KW-0998">Cell outer membrane</keyword>
<evidence type="ECO:0000256" key="4">
    <source>
        <dbReference type="ARBA" id="ARBA00022452"/>
    </source>
</evidence>
<sequence length="479" mass="53333">MNEAVVRALDANLEVSIERLKPQIAEQRRMQALSAFDPRLDVSTVVESLERPQNTRDFFATGRAVEIMSEDNVRIEGSLGGLLPTGTRYNVTIRSYQLKNTLNREALARFYPEYTSSTTFTVSQPLLRGAGLKANMAETRIAEMELRGAEQGLRGRVDQIATSVLDAYIESLYARELVRVITDRIALAEQLRVENDKRLRQGLMAPIDVMQAESTKAAAEIELIRAQSFLVETENRLRELIFSDFVAAVDTDFDLVDRLGVVALNESLPALRNLALEHNAEYQVALQRVEAEKLRVRHARNQFLPRLDLQASVGLNGLGGDIGTSFSDYGERTQPDFTVGFVGSLPITFTAERARLREMLFRLREAETEVRRTTNRLYAQVHTAHTRVSSAMLRAASSARAVAAAEASLDAEQKRLANGLTTSFNVLRLQDELAQARVNQLEAVAEGQKALAILWGVTGVLFERYQINLVEAPGAARRS</sequence>
<dbReference type="SUPFAM" id="SSF56954">
    <property type="entry name" value="Outer membrane efflux proteins (OEP)"/>
    <property type="match status" value="1"/>
</dbReference>
<comment type="subcellular location">
    <subcellularLocation>
        <location evidence="1">Cell outer membrane</location>
    </subcellularLocation>
</comment>
<evidence type="ECO:0000256" key="3">
    <source>
        <dbReference type="ARBA" id="ARBA00022448"/>
    </source>
</evidence>
<evidence type="ECO:0000256" key="2">
    <source>
        <dbReference type="ARBA" id="ARBA00007613"/>
    </source>
</evidence>
<dbReference type="GO" id="GO:0015562">
    <property type="term" value="F:efflux transmembrane transporter activity"/>
    <property type="evidence" value="ECO:0007669"/>
    <property type="project" value="InterPro"/>
</dbReference>
<evidence type="ECO:0000256" key="7">
    <source>
        <dbReference type="ARBA" id="ARBA00023237"/>
    </source>
</evidence>
<evidence type="ECO:0000256" key="1">
    <source>
        <dbReference type="ARBA" id="ARBA00004442"/>
    </source>
</evidence>
<dbReference type="PATRIC" id="fig|1838286.3.peg.786"/>
<dbReference type="EMBL" id="CP016094">
    <property type="protein sequence ID" value="AOS43723.1"/>
    <property type="molecule type" value="Genomic_DNA"/>
</dbReference>
<keyword evidence="5" id="KW-0812">Transmembrane</keyword>
<name>A0A1D8AS44_9BACT</name>
<dbReference type="InterPro" id="IPR051906">
    <property type="entry name" value="TolC-like"/>
</dbReference>
<accession>A0A1D8AS44</accession>
<dbReference type="GO" id="GO:0009279">
    <property type="term" value="C:cell outer membrane"/>
    <property type="evidence" value="ECO:0007669"/>
    <property type="project" value="UniProtKB-SubCell"/>
</dbReference>
<dbReference type="Gene3D" id="1.20.1600.10">
    <property type="entry name" value="Outer membrane efflux proteins (OEP)"/>
    <property type="match status" value="1"/>
</dbReference>
<protein>
    <submittedName>
        <fullName evidence="8">Outer membrane channel protein</fullName>
    </submittedName>
</protein>
<keyword evidence="3" id="KW-0813">Transport</keyword>
<evidence type="ECO:0000256" key="5">
    <source>
        <dbReference type="ARBA" id="ARBA00022692"/>
    </source>
</evidence>
<evidence type="ECO:0000313" key="9">
    <source>
        <dbReference type="Proteomes" id="UP000095228"/>
    </source>
</evidence>
<dbReference type="GO" id="GO:1990281">
    <property type="term" value="C:efflux pump complex"/>
    <property type="evidence" value="ECO:0007669"/>
    <property type="project" value="TreeGrafter"/>
</dbReference>
<gene>
    <name evidence="8" type="ORF">Verru16b_00778</name>
</gene>
<proteinExistence type="inferred from homology"/>
<comment type="similarity">
    <text evidence="2">Belongs to the outer membrane factor (OMF) (TC 1.B.17) family.</text>
</comment>
<dbReference type="PANTHER" id="PTHR30026">
    <property type="entry name" value="OUTER MEMBRANE PROTEIN TOLC"/>
    <property type="match status" value="1"/>
</dbReference>
<dbReference type="InterPro" id="IPR003423">
    <property type="entry name" value="OMP_efflux"/>
</dbReference>
<reference evidence="8 9" key="1">
    <citation type="submission" date="2016-06" db="EMBL/GenBank/DDBJ databases">
        <title>Three novel species with peptidoglycan cell walls form the new genus Lacunisphaera gen. nov. in the family Opitutaceae of the verrucomicrobial subdivision 4.</title>
        <authorList>
            <person name="Rast P."/>
            <person name="Gloeckner I."/>
            <person name="Jogler M."/>
            <person name="Boedeker C."/>
            <person name="Jeske O."/>
            <person name="Wiegand S."/>
            <person name="Reinhardt R."/>
            <person name="Schumann P."/>
            <person name="Rohde M."/>
            <person name="Spring S."/>
            <person name="Gloeckner F.O."/>
            <person name="Jogler C."/>
        </authorList>
    </citation>
    <scope>NUCLEOTIDE SEQUENCE [LARGE SCALE GENOMIC DNA]</scope>
    <source>
        <strain evidence="8 9">IG16b</strain>
    </source>
</reference>
<keyword evidence="6" id="KW-0472">Membrane</keyword>
<organism evidence="8 9">
    <name type="scientific">Lacunisphaera limnophila</name>
    <dbReference type="NCBI Taxonomy" id="1838286"/>
    <lineage>
        <taxon>Bacteria</taxon>
        <taxon>Pseudomonadati</taxon>
        <taxon>Verrucomicrobiota</taxon>
        <taxon>Opitutia</taxon>
        <taxon>Opitutales</taxon>
        <taxon>Opitutaceae</taxon>
        <taxon>Lacunisphaera</taxon>
    </lineage>
</organism>
<dbReference type="Proteomes" id="UP000095228">
    <property type="component" value="Chromosome"/>
</dbReference>
<evidence type="ECO:0000256" key="6">
    <source>
        <dbReference type="ARBA" id="ARBA00023136"/>
    </source>
</evidence>